<dbReference type="Proteomes" id="UP000054270">
    <property type="component" value="Unassembled WGS sequence"/>
</dbReference>
<evidence type="ECO:0000313" key="4">
    <source>
        <dbReference type="Proteomes" id="UP000054270"/>
    </source>
</evidence>
<keyword evidence="4" id="KW-1185">Reference proteome</keyword>
<dbReference type="EMBL" id="KN817613">
    <property type="protein sequence ID" value="KJA16866.1"/>
    <property type="molecule type" value="Genomic_DNA"/>
</dbReference>
<feature type="region of interest" description="Disordered" evidence="1">
    <location>
        <begin position="115"/>
        <end position="135"/>
    </location>
</feature>
<gene>
    <name evidence="3" type="ORF">HYPSUDRAFT_71041</name>
</gene>
<reference evidence="4" key="1">
    <citation type="submission" date="2014-04" db="EMBL/GenBank/DDBJ databases">
        <title>Evolutionary Origins and Diversification of the Mycorrhizal Mutualists.</title>
        <authorList>
            <consortium name="DOE Joint Genome Institute"/>
            <consortium name="Mycorrhizal Genomics Consortium"/>
            <person name="Kohler A."/>
            <person name="Kuo A."/>
            <person name="Nagy L.G."/>
            <person name="Floudas D."/>
            <person name="Copeland A."/>
            <person name="Barry K.W."/>
            <person name="Cichocki N."/>
            <person name="Veneault-Fourrey C."/>
            <person name="LaButti K."/>
            <person name="Lindquist E.A."/>
            <person name="Lipzen A."/>
            <person name="Lundell T."/>
            <person name="Morin E."/>
            <person name="Murat C."/>
            <person name="Riley R."/>
            <person name="Ohm R."/>
            <person name="Sun H."/>
            <person name="Tunlid A."/>
            <person name="Henrissat B."/>
            <person name="Grigoriev I.V."/>
            <person name="Hibbett D.S."/>
            <person name="Martin F."/>
        </authorList>
    </citation>
    <scope>NUCLEOTIDE SEQUENCE [LARGE SCALE GENOMIC DNA]</scope>
    <source>
        <strain evidence="4">FD-334 SS-4</strain>
    </source>
</reference>
<feature type="signal peptide" evidence="2">
    <location>
        <begin position="1"/>
        <end position="16"/>
    </location>
</feature>
<feature type="compositionally biased region" description="Polar residues" evidence="1">
    <location>
        <begin position="118"/>
        <end position="127"/>
    </location>
</feature>
<keyword evidence="2" id="KW-0732">Signal</keyword>
<evidence type="ECO:0000313" key="3">
    <source>
        <dbReference type="EMBL" id="KJA16866.1"/>
    </source>
</evidence>
<sequence>MNILYFLLCSARLCNAKIYQWQRLQRLLGLEDDERAFYKIKCVVRSEELRRFTVKPHKDGDKELLDLIVAELKGREPIVFGGSHGDRCLSFISGLISNIYGRRRSRHRMLMRHKVETSESALPTTQTSDREPRTAALSTSFSLPVISAKTSIYHSPRRTKVTRKNMRPVVLLTRRKKLKNPATRKNSHDYGTLPQHRPTSFDFGGSDDCMEFNAREPSRAQYFAESERSASSSLPADFWGTYSGFEEATQGTVSTLQTSKEENMARPSTLRSVYRAVPQVKGRSRMPGPLSAPAHSHDFQPDNRPAKSLVPGTAHERQYSAFSGSQSTHYSRLTSDDYLDYINTSSLHGPRWERREPDPNLPGDFSKKEKFEKPVTDAPNPSYAYPPSKGTDPLFITKASTQRESGIAGIHRFLSKCHPPMMQHILRFVEFGCTTTEYLRGVSTWPAEQRHKLLVKILQAGRGGAVPQMDIAVLENQFETYFGDDDV</sequence>
<name>A0A0D2NJV6_HYPSF</name>
<feature type="region of interest" description="Disordered" evidence="1">
    <location>
        <begin position="282"/>
        <end position="310"/>
    </location>
</feature>
<feature type="region of interest" description="Disordered" evidence="1">
    <location>
        <begin position="372"/>
        <end position="391"/>
    </location>
</feature>
<proteinExistence type="predicted"/>
<organism evidence="3 4">
    <name type="scientific">Hypholoma sublateritium (strain FD-334 SS-4)</name>
    <dbReference type="NCBI Taxonomy" id="945553"/>
    <lineage>
        <taxon>Eukaryota</taxon>
        <taxon>Fungi</taxon>
        <taxon>Dikarya</taxon>
        <taxon>Basidiomycota</taxon>
        <taxon>Agaricomycotina</taxon>
        <taxon>Agaricomycetes</taxon>
        <taxon>Agaricomycetidae</taxon>
        <taxon>Agaricales</taxon>
        <taxon>Agaricineae</taxon>
        <taxon>Strophariaceae</taxon>
        <taxon>Hypholoma</taxon>
    </lineage>
</organism>
<evidence type="ECO:0000256" key="2">
    <source>
        <dbReference type="SAM" id="SignalP"/>
    </source>
</evidence>
<accession>A0A0D2NJV6</accession>
<protein>
    <submittedName>
        <fullName evidence="3">Uncharacterized protein</fullName>
    </submittedName>
</protein>
<evidence type="ECO:0000256" key="1">
    <source>
        <dbReference type="SAM" id="MobiDB-lite"/>
    </source>
</evidence>
<dbReference type="AlphaFoldDB" id="A0A0D2NJV6"/>
<feature type="compositionally biased region" description="Basic and acidic residues" evidence="1">
    <location>
        <begin position="295"/>
        <end position="305"/>
    </location>
</feature>
<dbReference type="OrthoDB" id="3067696at2759"/>
<feature type="chain" id="PRO_5002247774" evidence="2">
    <location>
        <begin position="17"/>
        <end position="487"/>
    </location>
</feature>